<reference evidence="2" key="1">
    <citation type="journal article" date="2012" name="Appl. Environ. Microbiol.">
        <title>Identification of the haloarchaeal phasin (PhaP) that functions in polyhydroxyalkanoate accumulation and granule formation in Haloferax mediterranei.</title>
        <authorList>
            <person name="Cai S."/>
            <person name="Cai L."/>
            <person name="Liu H."/>
            <person name="Liu X."/>
            <person name="Han J."/>
            <person name="Zhou J."/>
            <person name="Xiang H."/>
        </authorList>
    </citation>
    <scope>NUCLEOTIDE SEQUENCE</scope>
    <source>
        <strain evidence="2">CGMCC 1.2087</strain>
    </source>
</reference>
<proteinExistence type="predicted"/>
<dbReference type="PANTHER" id="PTHR36974:SF1">
    <property type="entry name" value="DOXX FAMILY MEMBRANE PROTEIN"/>
    <property type="match status" value="1"/>
</dbReference>
<evidence type="ECO:0000313" key="3">
    <source>
        <dbReference type="EMBL" id="AHZ21155.1"/>
    </source>
</evidence>
<keyword evidence="1" id="KW-0472">Membrane</keyword>
<evidence type="ECO:0000313" key="6">
    <source>
        <dbReference type="Proteomes" id="UP000006469"/>
    </source>
</evidence>
<evidence type="ECO:0000313" key="4">
    <source>
        <dbReference type="EMBL" id="EMA04309.1"/>
    </source>
</evidence>
<keyword evidence="1" id="KW-0812">Transmembrane</keyword>
<evidence type="ECO:0000313" key="2">
    <source>
        <dbReference type="EMBL" id="AFK19504.1"/>
    </source>
</evidence>
<dbReference type="AlphaFoldDB" id="I3R5J4"/>
<dbReference type="KEGG" id="hme:HFX_1799"/>
<evidence type="ECO:0000313" key="5">
    <source>
        <dbReference type="EMBL" id="QCQ75962.1"/>
    </source>
</evidence>
<reference evidence="5 9" key="6">
    <citation type="submission" date="2019-04" db="EMBL/GenBank/DDBJ databases">
        <title>Methylomes of two halophilic Archaea, Haloarcula marismortui and Haloferax mediterranei.</title>
        <authorList>
            <person name="DasSarma S."/>
            <person name="DasSarma P."/>
            <person name="DasSarma S."/>
            <person name="Fomenkov A."/>
            <person name="Vincze T."/>
            <person name="Anton B.P."/>
            <person name="Roberts R.J."/>
        </authorList>
    </citation>
    <scope>NUCLEOTIDE SEQUENCE [LARGE SCALE GENOMIC DNA]</scope>
    <source>
        <strain evidence="5">ATCC 33500</strain>
        <strain evidence="9">ATCC 33500 / DSM 1411 / JCM 8866 / NBRC 14739 / NCIMB 2177 / R-4</strain>
    </source>
</reference>
<reference evidence="4 7" key="3">
    <citation type="journal article" date="2014" name="PLoS Genet.">
        <title>Phylogenetically driven sequencing of extremely halophilic archaea reveals strategies for static and dynamic osmo-response.</title>
        <authorList>
            <person name="Becker E.A."/>
            <person name="Seitzer P.M."/>
            <person name="Tritt A."/>
            <person name="Larsen D."/>
            <person name="Krusor M."/>
            <person name="Yao A.I."/>
            <person name="Wu D."/>
            <person name="Madern D."/>
            <person name="Eisen J.A."/>
            <person name="Darling A.E."/>
            <person name="Facciotti M.T."/>
        </authorList>
    </citation>
    <scope>NUCLEOTIDE SEQUENCE [LARGE SCALE GENOMIC DNA]</scope>
    <source>
        <strain evidence="4">ATCC 33500</strain>
        <strain evidence="7">ATCC 33500 / DSM 1411 / JCM 8866 / NBRC 14739 / NCIMB 2177 / R-4</strain>
    </source>
</reference>
<dbReference type="PANTHER" id="PTHR36974">
    <property type="entry name" value="MEMBRANE PROTEIN-RELATED"/>
    <property type="match status" value="1"/>
</dbReference>
<evidence type="ECO:0000313" key="7">
    <source>
        <dbReference type="Proteomes" id="UP000011603"/>
    </source>
</evidence>
<dbReference type="EMBL" id="AOLO01000002">
    <property type="protein sequence ID" value="EMA04309.1"/>
    <property type="molecule type" value="Genomic_DNA"/>
</dbReference>
<dbReference type="EMBL" id="CP007551">
    <property type="protein sequence ID" value="AHZ21155.1"/>
    <property type="molecule type" value="Genomic_DNA"/>
</dbReference>
<evidence type="ECO:0000313" key="8">
    <source>
        <dbReference type="Proteomes" id="UP000027075"/>
    </source>
</evidence>
<dbReference type="STRING" id="523841.HFX_1799"/>
<gene>
    <name evidence="2" type="ordered locus">HFX_1799</name>
    <name evidence="3" type="ORF">BM92_00100</name>
    <name evidence="4" type="ORF">C439_01502</name>
    <name evidence="5" type="ORF">E6P09_12025</name>
</gene>
<dbReference type="PaxDb" id="523841-HFX_1799"/>
<dbReference type="Proteomes" id="UP000027075">
    <property type="component" value="Chromosome"/>
</dbReference>
<keyword evidence="7" id="KW-1185">Reference proteome</keyword>
<dbReference type="EMBL" id="CP039139">
    <property type="protein sequence ID" value="QCQ75962.1"/>
    <property type="molecule type" value="Genomic_DNA"/>
</dbReference>
<dbReference type="HOGENOM" id="CLU_128738_4_0_2"/>
<evidence type="ECO:0000313" key="9">
    <source>
        <dbReference type="Proteomes" id="UP000299011"/>
    </source>
</evidence>
<feature type="transmembrane region" description="Helical" evidence="1">
    <location>
        <begin position="16"/>
        <end position="33"/>
    </location>
</feature>
<sequence length="142" mass="15675">MKNETVSALARVKRPLCYVMGIFYIVAGVMHFVDPEVYVQLVPPSFPAALELVYISGIGEVALGAGVLVQRTRRLAAWGLIALLIAVFPANVYMATHDVVLTGAPEFMRNPSDAVSWARLPLQGVLILWAWWYTRPMSGDSR</sequence>
<keyword evidence="1" id="KW-1133">Transmembrane helix</keyword>
<dbReference type="GeneID" id="40157156"/>
<reference evidence="2 6" key="2">
    <citation type="journal article" date="2012" name="J. Bacteriol.">
        <title>Complete genome sequence of the metabolically versatile halophilic archaeon Haloferax mediterranei, a poly(3-hydroxybutyrate-co-3-hydroxyvalerate) producer.</title>
        <authorList>
            <person name="Han J."/>
            <person name="Zhang F."/>
            <person name="Hou J."/>
            <person name="Liu X."/>
            <person name="Li M."/>
            <person name="Liu H."/>
            <person name="Cai L."/>
            <person name="Zhang B."/>
            <person name="Chen Y."/>
            <person name="Zhou J."/>
            <person name="Hu S."/>
            <person name="Xiang H."/>
        </authorList>
    </citation>
    <scope>NUCLEOTIDE SEQUENCE [LARGE SCALE GENOMIC DNA]</scope>
    <source>
        <strain evidence="6">ATCC 33500 / DSM 1411 / JCM 8866 / NBRC 14739 / NCIMB 2177 / R-4</strain>
        <strain evidence="2">CGMCC 1.2087</strain>
    </source>
</reference>
<name>I3R5J4_HALMT</name>
<dbReference type="PATRIC" id="fig|523841.21.peg.301"/>
<evidence type="ECO:0000256" key="1">
    <source>
        <dbReference type="SAM" id="Phobius"/>
    </source>
</evidence>
<dbReference type="Proteomes" id="UP000006469">
    <property type="component" value="Chromosome"/>
</dbReference>
<dbReference type="OrthoDB" id="267238at2157"/>
<organism evidence="2 6">
    <name type="scientific">Haloferax mediterranei (strain ATCC 33500 / DSM 1411 / JCM 8866 / NBRC 14739 / NCIMB 2177 / R-4)</name>
    <name type="common">Halobacterium mediterranei</name>
    <dbReference type="NCBI Taxonomy" id="523841"/>
    <lineage>
        <taxon>Archaea</taxon>
        <taxon>Methanobacteriati</taxon>
        <taxon>Methanobacteriota</taxon>
        <taxon>Stenosarchaea group</taxon>
        <taxon>Halobacteria</taxon>
        <taxon>Halobacteriales</taxon>
        <taxon>Haloferacaceae</taxon>
        <taxon>Haloferax</taxon>
    </lineage>
</organism>
<dbReference type="EMBL" id="CP001868">
    <property type="protein sequence ID" value="AFK19504.1"/>
    <property type="molecule type" value="Genomic_DNA"/>
</dbReference>
<feature type="transmembrane region" description="Helical" evidence="1">
    <location>
        <begin position="114"/>
        <end position="133"/>
    </location>
</feature>
<dbReference type="eggNOG" id="arCOG08977">
    <property type="taxonomic scope" value="Archaea"/>
</dbReference>
<dbReference type="Proteomes" id="UP000011603">
    <property type="component" value="Unassembled WGS sequence"/>
</dbReference>
<dbReference type="RefSeq" id="WP_004056525.1">
    <property type="nucleotide sequence ID" value="NC_017941.2"/>
</dbReference>
<dbReference type="Proteomes" id="UP000299011">
    <property type="component" value="Chromosome"/>
</dbReference>
<feature type="transmembrane region" description="Helical" evidence="1">
    <location>
        <begin position="45"/>
        <end position="68"/>
    </location>
</feature>
<reference evidence="2" key="5">
    <citation type="submission" date="2014-05" db="EMBL/GenBank/DDBJ databases">
        <authorList>
            <person name="Wang L."/>
            <person name="Yang H."/>
            <person name="Xiang H."/>
        </authorList>
    </citation>
    <scope>NUCLEOTIDE SEQUENCE</scope>
    <source>
        <strain evidence="2">CGMCC 1.2087</strain>
    </source>
</reference>
<protein>
    <submittedName>
        <fullName evidence="5">DoxX family membrane protein</fullName>
    </submittedName>
</protein>
<reference evidence="3 8" key="4">
    <citation type="submission" date="2014-04" db="EMBL/GenBank/DDBJ databases">
        <title>Transcriptional profiles of Haloferax mediterranei on the basis of nitrogen availability.</title>
        <authorList>
            <person name="Bautista V."/>
        </authorList>
    </citation>
    <scope>NUCLEOTIDE SEQUENCE [LARGE SCALE GENOMIC DNA]</scope>
    <source>
        <strain evidence="3">ATCC 33500</strain>
        <strain evidence="8">ATCC 33500 / DSM 1411 / JCM 8866 / NBRC 14739 / NCIMB 2177 / R-4</strain>
    </source>
</reference>
<accession>I3R5J4</accession>
<feature type="transmembrane region" description="Helical" evidence="1">
    <location>
        <begin position="75"/>
        <end position="94"/>
    </location>
</feature>